<feature type="non-terminal residue" evidence="2">
    <location>
        <position position="66"/>
    </location>
</feature>
<name>A0ABD0LIG5_9CAEN</name>
<keyword evidence="3" id="KW-1185">Reference proteome</keyword>
<dbReference type="EMBL" id="JACVVK020000047">
    <property type="protein sequence ID" value="KAK7499021.1"/>
    <property type="molecule type" value="Genomic_DNA"/>
</dbReference>
<protein>
    <submittedName>
        <fullName evidence="2">Uncharacterized protein</fullName>
    </submittedName>
</protein>
<evidence type="ECO:0000256" key="1">
    <source>
        <dbReference type="SAM" id="MobiDB-lite"/>
    </source>
</evidence>
<evidence type="ECO:0000313" key="3">
    <source>
        <dbReference type="Proteomes" id="UP001519460"/>
    </source>
</evidence>
<accession>A0ABD0LIG5</accession>
<reference evidence="2 3" key="1">
    <citation type="journal article" date="2023" name="Sci. Data">
        <title>Genome assembly of the Korean intertidal mud-creeper Batillaria attramentaria.</title>
        <authorList>
            <person name="Patra A.K."/>
            <person name="Ho P.T."/>
            <person name="Jun S."/>
            <person name="Lee S.J."/>
            <person name="Kim Y."/>
            <person name="Won Y.J."/>
        </authorList>
    </citation>
    <scope>NUCLEOTIDE SEQUENCE [LARGE SCALE GENOMIC DNA]</scope>
    <source>
        <strain evidence="2">Wonlab-2016</strain>
    </source>
</reference>
<dbReference type="Proteomes" id="UP001519460">
    <property type="component" value="Unassembled WGS sequence"/>
</dbReference>
<feature type="region of interest" description="Disordered" evidence="1">
    <location>
        <begin position="1"/>
        <end position="66"/>
    </location>
</feature>
<proteinExistence type="predicted"/>
<comment type="caution">
    <text evidence="2">The sequence shown here is derived from an EMBL/GenBank/DDBJ whole genome shotgun (WGS) entry which is preliminary data.</text>
</comment>
<organism evidence="2 3">
    <name type="scientific">Batillaria attramentaria</name>
    <dbReference type="NCBI Taxonomy" id="370345"/>
    <lineage>
        <taxon>Eukaryota</taxon>
        <taxon>Metazoa</taxon>
        <taxon>Spiralia</taxon>
        <taxon>Lophotrochozoa</taxon>
        <taxon>Mollusca</taxon>
        <taxon>Gastropoda</taxon>
        <taxon>Caenogastropoda</taxon>
        <taxon>Sorbeoconcha</taxon>
        <taxon>Cerithioidea</taxon>
        <taxon>Batillariidae</taxon>
        <taxon>Batillaria</taxon>
    </lineage>
</organism>
<sequence length="66" mass="7327">MQILESRSHGRPGAEVWTAGAAVDVEKTQPQAETKQGVRGDGRWKHRRGRGGNNQVHVSPQLDRNQ</sequence>
<evidence type="ECO:0000313" key="2">
    <source>
        <dbReference type="EMBL" id="KAK7499021.1"/>
    </source>
</evidence>
<gene>
    <name evidence="2" type="ORF">BaRGS_00009830</name>
</gene>
<dbReference type="AlphaFoldDB" id="A0ABD0LIG5"/>
<feature type="compositionally biased region" description="Polar residues" evidence="1">
    <location>
        <begin position="53"/>
        <end position="66"/>
    </location>
</feature>